<organism evidence="2 3">
    <name type="scientific">Batillaria attramentaria</name>
    <dbReference type="NCBI Taxonomy" id="370345"/>
    <lineage>
        <taxon>Eukaryota</taxon>
        <taxon>Metazoa</taxon>
        <taxon>Spiralia</taxon>
        <taxon>Lophotrochozoa</taxon>
        <taxon>Mollusca</taxon>
        <taxon>Gastropoda</taxon>
        <taxon>Caenogastropoda</taxon>
        <taxon>Sorbeoconcha</taxon>
        <taxon>Cerithioidea</taxon>
        <taxon>Batillariidae</taxon>
        <taxon>Batillaria</taxon>
    </lineage>
</organism>
<dbReference type="EMBL" id="JACVVK020000012">
    <property type="protein sequence ID" value="KAK7505181.1"/>
    <property type="molecule type" value="Genomic_DNA"/>
</dbReference>
<dbReference type="AlphaFoldDB" id="A0ABD0M0G2"/>
<gene>
    <name evidence="2" type="ORF">BaRGS_00003751</name>
</gene>
<reference evidence="2 3" key="1">
    <citation type="journal article" date="2023" name="Sci. Data">
        <title>Genome assembly of the Korean intertidal mud-creeper Batillaria attramentaria.</title>
        <authorList>
            <person name="Patra A.K."/>
            <person name="Ho P.T."/>
            <person name="Jun S."/>
            <person name="Lee S.J."/>
            <person name="Kim Y."/>
            <person name="Won Y.J."/>
        </authorList>
    </citation>
    <scope>NUCLEOTIDE SEQUENCE [LARGE SCALE GENOMIC DNA]</scope>
    <source>
        <strain evidence="2">Wonlab-2016</strain>
    </source>
</reference>
<evidence type="ECO:0000313" key="3">
    <source>
        <dbReference type="Proteomes" id="UP001519460"/>
    </source>
</evidence>
<evidence type="ECO:0000313" key="2">
    <source>
        <dbReference type="EMBL" id="KAK7505181.1"/>
    </source>
</evidence>
<proteinExistence type="predicted"/>
<accession>A0ABD0M0G2</accession>
<keyword evidence="3" id="KW-1185">Reference proteome</keyword>
<sequence length="108" mass="12202">MTKFLILTSPSISVVTQYDTTSQICSFKPWHTDFFRTVTDFPQCFSGNFYYDEDLHLPTSVHTVTRPSQSPIPPHPGQDSLLLPPQPQSPRPAAAFPKSVPDMAVRFY</sequence>
<protein>
    <submittedName>
        <fullName evidence="2">Uncharacterized protein</fullName>
    </submittedName>
</protein>
<comment type="caution">
    <text evidence="2">The sequence shown here is derived from an EMBL/GenBank/DDBJ whole genome shotgun (WGS) entry which is preliminary data.</text>
</comment>
<name>A0ABD0M0G2_9CAEN</name>
<feature type="region of interest" description="Disordered" evidence="1">
    <location>
        <begin position="62"/>
        <end position="100"/>
    </location>
</feature>
<evidence type="ECO:0000256" key="1">
    <source>
        <dbReference type="SAM" id="MobiDB-lite"/>
    </source>
</evidence>
<dbReference type="Proteomes" id="UP001519460">
    <property type="component" value="Unassembled WGS sequence"/>
</dbReference>